<gene>
    <name evidence="3" type="ORF">C9I47_1122</name>
</gene>
<dbReference type="AlphaFoldDB" id="A0A2U9TBC5"/>
<sequence length="806" mass="87068">MRWRSSALLLGLAAAPPIAMAGPAPAGTPHPGHDTLYLEVVLNRTARPGLVRFLREGSRFRVDAAELRRLGLVLEEHALEEHALEERAADEGVADGHTQDGHPAAGTIALDAIADIHYRYDAPGQRMFIELPPSRLDLPTTVIGATDRATPPLSEVPTSLLFNYDLHADHDDRGNSQLGTVGELRLSGLGAGVFSTSAVNRLHRRDHGRWHTTTTRLDTRWELSFPEHALTVRAGDVFSGFLDWTRPVRMGGVQVGRNFGLQPYRVTTPLPTFLGEVAVPSAVDLYVNGMRQYSGQLPVGPFELSTAPGINGAGNASVVITDAFGRTRTLELPFYSTPQLLARGLSDWSLSVGTVRERYGLTSFAYASEPVASASLRYGIADPFTVELHAETGDGLVNAGLGGVWLLGRAGVLNASHTRSRQERARGSQSGIGYRWNDGRFNFSADGRRTDGDYRDIASLYGPPPPTVSTRMLAGITSAALGNVGITHVRLRHPDPDIAPARYAGLFWTRNFANRWSASLSYNENLDDADDRSVYLQVSAVLDGNRQLGSAWQREGRRDNARVEFIQPVPGDGGFGWRVRAHDGDDGAGGAVEAGWLLPRTRVGIGLARIGDTRRGYAQASGGVVLMDGHAFAARRIDDAFAVVSTDGVADVPVLLENRAIGRTDADGMLLVTPLNAWQRNRLSIDPMSLPVDMRIDTVERIATPGDRAGTRVRFAIAPVRAAVIVLHDGAGQPLPLRSRVRLAGSDADTIVGHDGETYLDTLDAHNRLSVRTPSGGICHVDFDYPQGADPIPRIGPLRCLQEAEP</sequence>
<dbReference type="PANTHER" id="PTHR30451">
    <property type="entry name" value="OUTER MEMBRANE USHER PROTEIN"/>
    <property type="match status" value="1"/>
</dbReference>
<name>A0A2U9TBC5_9GAMM</name>
<protein>
    <submittedName>
        <fullName evidence="3">Fimbriae usher protein</fullName>
    </submittedName>
</protein>
<evidence type="ECO:0000259" key="2">
    <source>
        <dbReference type="Pfam" id="PF13953"/>
    </source>
</evidence>
<dbReference type="PANTHER" id="PTHR30451:SF5">
    <property type="entry name" value="SLR0019 PROTEIN"/>
    <property type="match status" value="1"/>
</dbReference>
<organism evidence="3 4">
    <name type="scientific">Marilutibacter maris</name>
    <dbReference type="NCBI Taxonomy" id="1605891"/>
    <lineage>
        <taxon>Bacteria</taxon>
        <taxon>Pseudomonadati</taxon>
        <taxon>Pseudomonadota</taxon>
        <taxon>Gammaproteobacteria</taxon>
        <taxon>Lysobacterales</taxon>
        <taxon>Lysobacteraceae</taxon>
        <taxon>Marilutibacter</taxon>
    </lineage>
</organism>
<feature type="signal peptide" evidence="1">
    <location>
        <begin position="1"/>
        <end position="21"/>
    </location>
</feature>
<dbReference type="Pfam" id="PF13953">
    <property type="entry name" value="PapC_C"/>
    <property type="match status" value="1"/>
</dbReference>
<keyword evidence="4" id="KW-1185">Reference proteome</keyword>
<dbReference type="EMBL" id="CP029843">
    <property type="protein sequence ID" value="AWV06839.1"/>
    <property type="molecule type" value="Genomic_DNA"/>
</dbReference>
<dbReference type="InterPro" id="IPR025949">
    <property type="entry name" value="PapC-like_C"/>
</dbReference>
<proteinExistence type="predicted"/>
<feature type="domain" description="PapC-like C-terminal" evidence="2">
    <location>
        <begin position="725"/>
        <end position="787"/>
    </location>
</feature>
<dbReference type="OrthoDB" id="8587at2"/>
<dbReference type="Gene3D" id="2.60.40.2070">
    <property type="match status" value="1"/>
</dbReference>
<keyword evidence="1" id="KW-0732">Signal</keyword>
<accession>A0A2U9TBC5</accession>
<evidence type="ECO:0000313" key="3">
    <source>
        <dbReference type="EMBL" id="AWV06839.1"/>
    </source>
</evidence>
<dbReference type="GO" id="GO:0009279">
    <property type="term" value="C:cell outer membrane"/>
    <property type="evidence" value="ECO:0007669"/>
    <property type="project" value="TreeGrafter"/>
</dbReference>
<dbReference type="Gene3D" id="2.60.40.2610">
    <property type="entry name" value="Outer membrane usher protein FimD, plug domain"/>
    <property type="match status" value="1"/>
</dbReference>
<dbReference type="GO" id="GO:0015473">
    <property type="term" value="F:fimbrial usher porin activity"/>
    <property type="evidence" value="ECO:0007669"/>
    <property type="project" value="InterPro"/>
</dbReference>
<evidence type="ECO:0000256" key="1">
    <source>
        <dbReference type="SAM" id="SignalP"/>
    </source>
</evidence>
<dbReference type="InterPro" id="IPR043142">
    <property type="entry name" value="PapC-like_C_sf"/>
</dbReference>
<reference evidence="3 4" key="1">
    <citation type="submission" date="2018-05" db="EMBL/GenBank/DDBJ databases">
        <title>The complete genome of Lysobacter maris HZ9B, a marine bacterium antagonistic against terrestrial plant pathogens.</title>
        <authorList>
            <person name="Zhang X.-Q."/>
        </authorList>
    </citation>
    <scope>NUCLEOTIDE SEQUENCE [LARGE SCALE GENOMIC DNA]</scope>
    <source>
        <strain evidence="3 4">HZ9B</strain>
    </source>
</reference>
<dbReference type="Pfam" id="PF00577">
    <property type="entry name" value="Usher"/>
    <property type="match status" value="2"/>
</dbReference>
<dbReference type="KEGG" id="lmb:C9I47_1122"/>
<dbReference type="Gene3D" id="2.60.40.3110">
    <property type="match status" value="1"/>
</dbReference>
<dbReference type="GO" id="GO:0009297">
    <property type="term" value="P:pilus assembly"/>
    <property type="evidence" value="ECO:0007669"/>
    <property type="project" value="InterPro"/>
</dbReference>
<dbReference type="InterPro" id="IPR042186">
    <property type="entry name" value="FimD_plug_dom"/>
</dbReference>
<feature type="chain" id="PRO_5015859500" evidence="1">
    <location>
        <begin position="22"/>
        <end position="806"/>
    </location>
</feature>
<dbReference type="InterPro" id="IPR000015">
    <property type="entry name" value="Fimb_usher"/>
</dbReference>
<dbReference type="Proteomes" id="UP000249447">
    <property type="component" value="Chromosome"/>
</dbReference>
<evidence type="ECO:0000313" key="4">
    <source>
        <dbReference type="Proteomes" id="UP000249447"/>
    </source>
</evidence>